<sequence>MMSSMQRRAFTCAVLGLASGLALAQTGGQPSAQDLLEQVRKQLKDAPVVRGKFEQIKTIKGFKQPLRSSGEFVVAKGKGIVWHVLEPFESSLIVRPDSLQSRRADGEVSIQMRAEDEPVLRTVNAMLFAVMSADLVQLRQFFEISGKVQASGWQMHLVPRDPMLAQWLAAVDLQGAQFVREVRMQEARGDSSVIRIRDAAAQQALNDADQAWFR</sequence>
<reference evidence="1" key="1">
    <citation type="submission" date="2019-08" db="EMBL/GenBank/DDBJ databases">
        <authorList>
            <person name="Kucharzyk K."/>
            <person name="Murdoch R.W."/>
            <person name="Higgins S."/>
            <person name="Loffler F."/>
        </authorList>
    </citation>
    <scope>NUCLEOTIDE SEQUENCE</scope>
</reference>
<protein>
    <recommendedName>
        <fullName evidence="2">Outer-membrane lipoprotein carrier protein</fullName>
    </recommendedName>
</protein>
<organism evidence="1">
    <name type="scientific">bioreactor metagenome</name>
    <dbReference type="NCBI Taxonomy" id="1076179"/>
    <lineage>
        <taxon>unclassified sequences</taxon>
        <taxon>metagenomes</taxon>
        <taxon>ecological metagenomes</taxon>
    </lineage>
</organism>
<dbReference type="Gene3D" id="2.50.20.10">
    <property type="entry name" value="Lipoprotein localisation LolA/LolB/LppX"/>
    <property type="match status" value="1"/>
</dbReference>
<accession>A0A644ZJ87</accession>
<gene>
    <name evidence="1" type="ORF">SDC9_86547</name>
</gene>
<dbReference type="AlphaFoldDB" id="A0A644ZJ87"/>
<dbReference type="InterPro" id="IPR029046">
    <property type="entry name" value="LolA/LolB/LppX"/>
</dbReference>
<name>A0A644ZJ87_9ZZZZ</name>
<dbReference type="Pfam" id="PF19574">
    <property type="entry name" value="LolA_3"/>
    <property type="match status" value="1"/>
</dbReference>
<proteinExistence type="predicted"/>
<dbReference type="InterPro" id="IPR004564">
    <property type="entry name" value="OM_lipoprot_carrier_LolA-like"/>
</dbReference>
<comment type="caution">
    <text evidence="1">The sequence shown here is derived from an EMBL/GenBank/DDBJ whole genome shotgun (WGS) entry which is preliminary data.</text>
</comment>
<evidence type="ECO:0008006" key="2">
    <source>
        <dbReference type="Google" id="ProtNLM"/>
    </source>
</evidence>
<dbReference type="SUPFAM" id="SSF89392">
    <property type="entry name" value="Prokaryotic lipoproteins and lipoprotein localization factors"/>
    <property type="match status" value="1"/>
</dbReference>
<dbReference type="EMBL" id="VSSQ01008810">
    <property type="protein sequence ID" value="MPM39911.1"/>
    <property type="molecule type" value="Genomic_DNA"/>
</dbReference>
<dbReference type="CDD" id="cd16325">
    <property type="entry name" value="LolA"/>
    <property type="match status" value="1"/>
</dbReference>
<evidence type="ECO:0000313" key="1">
    <source>
        <dbReference type="EMBL" id="MPM39911.1"/>
    </source>
</evidence>